<evidence type="ECO:0000313" key="2">
    <source>
        <dbReference type="EMBL" id="EFW92178.1"/>
    </source>
</evidence>
<feature type="compositionally biased region" description="Low complexity" evidence="1">
    <location>
        <begin position="34"/>
        <end position="72"/>
    </location>
</feature>
<dbReference type="eggNOG" id="arCOG07538">
    <property type="taxonomic scope" value="Archaea"/>
</dbReference>
<proteinExistence type="predicted"/>
<feature type="compositionally biased region" description="Basic and acidic residues" evidence="1">
    <location>
        <begin position="178"/>
        <end position="192"/>
    </location>
</feature>
<dbReference type="EMBL" id="AEMG01000009">
    <property type="protein sequence ID" value="EFW92178.1"/>
    <property type="molecule type" value="Genomic_DNA"/>
</dbReference>
<dbReference type="PATRIC" id="fig|797209.4.peg.2344"/>
<feature type="region of interest" description="Disordered" evidence="1">
    <location>
        <begin position="20"/>
        <end position="77"/>
    </location>
</feature>
<dbReference type="EMBL" id="FRAN01000003">
    <property type="protein sequence ID" value="SHK91093.1"/>
    <property type="molecule type" value="Genomic_DNA"/>
</dbReference>
<reference evidence="5" key="2">
    <citation type="submission" date="2016-11" db="EMBL/GenBank/DDBJ databases">
        <authorList>
            <person name="Varghese N."/>
            <person name="Submissions S."/>
        </authorList>
    </citation>
    <scope>NUCLEOTIDE SEQUENCE [LARGE SCALE GENOMIC DNA]</scope>
    <source>
        <strain evidence="5">DX253</strain>
    </source>
</reference>
<protein>
    <submittedName>
        <fullName evidence="2">Uncharacterized protein</fullName>
    </submittedName>
</protein>
<feature type="region of interest" description="Disordered" evidence="1">
    <location>
        <begin position="178"/>
        <end position="199"/>
    </location>
</feature>
<evidence type="ECO:0000256" key="1">
    <source>
        <dbReference type="SAM" id="MobiDB-lite"/>
    </source>
</evidence>
<dbReference type="AlphaFoldDB" id="E7QU99"/>
<organism evidence="2 4">
    <name type="scientific">Haladaptatus paucihalophilus DX253</name>
    <dbReference type="NCBI Taxonomy" id="797209"/>
    <lineage>
        <taxon>Archaea</taxon>
        <taxon>Methanobacteriati</taxon>
        <taxon>Methanobacteriota</taxon>
        <taxon>Stenosarchaea group</taxon>
        <taxon>Halobacteria</taxon>
        <taxon>Halobacteriales</taxon>
        <taxon>Haladaptataceae</taxon>
        <taxon>Haladaptatus</taxon>
    </lineage>
</organism>
<evidence type="ECO:0000313" key="4">
    <source>
        <dbReference type="Proteomes" id="UP000003751"/>
    </source>
</evidence>
<name>E7QU99_HALPU</name>
<keyword evidence="5" id="KW-1185">Reference proteome</keyword>
<dbReference type="Proteomes" id="UP000003751">
    <property type="component" value="Unassembled WGS sequence"/>
</dbReference>
<dbReference type="Proteomes" id="UP000184203">
    <property type="component" value="Unassembled WGS sequence"/>
</dbReference>
<reference evidence="2 4" key="1">
    <citation type="journal article" date="2014" name="ISME J.">
        <title>Trehalose/2-sulfotrehalose biosynthesis and glycine-betaine uptake are widely spread mechanisms for osmoadaptation in the Halobacteriales.</title>
        <authorList>
            <person name="Youssef N.H."/>
            <person name="Savage-Ashlock K.N."/>
            <person name="McCully A.L."/>
            <person name="Luedtke B."/>
            <person name="Shaw E.I."/>
            <person name="Hoff W.D."/>
            <person name="Elshahed M.S."/>
        </authorList>
    </citation>
    <scope>NUCLEOTIDE SEQUENCE [LARGE SCALE GENOMIC DNA]</scope>
    <source>
        <strain evidence="2 4">DX253</strain>
    </source>
</reference>
<reference evidence="3" key="3">
    <citation type="submission" date="2016-11" db="EMBL/GenBank/DDBJ databases">
        <authorList>
            <person name="Jaros S."/>
            <person name="Januszkiewicz K."/>
            <person name="Wedrychowicz H."/>
        </authorList>
    </citation>
    <scope>NUCLEOTIDE SEQUENCE [LARGE SCALE GENOMIC DNA]</scope>
    <source>
        <strain evidence="3">DX253</strain>
    </source>
</reference>
<sequence>MQRRDILKRAGAATTVGLLAGCLSDGGGSPGNSESDGSGTETTTTTTQTTTDGTTTGTETTETGTTPTSGTDETAKNRSLKVISVECGQPGNEAAVAFEDSKKQVVVTGSMTGSDSCARPTIESATSDSKSGAFTVTMGTKKKDGSVGCSECLTEIKYRATFTFEGSLPESVKVTHKSMGESKVVADADRGSTTESAGS</sequence>
<accession>E7QU99</accession>
<dbReference type="PROSITE" id="PS51257">
    <property type="entry name" value="PROKAR_LIPOPROTEIN"/>
    <property type="match status" value="1"/>
</dbReference>
<dbReference type="RefSeq" id="WP_007980034.1">
    <property type="nucleotide sequence ID" value="NZ_AEMG01000009.1"/>
</dbReference>
<evidence type="ECO:0000313" key="5">
    <source>
        <dbReference type="Proteomes" id="UP000184203"/>
    </source>
</evidence>
<dbReference type="OrthoDB" id="313543at2157"/>
<evidence type="ECO:0000313" key="3">
    <source>
        <dbReference type="EMBL" id="SHK91093.1"/>
    </source>
</evidence>
<gene>
    <name evidence="3" type="ORF">SAMN05444342_2590</name>
    <name evidence="2" type="ORF">ZOD2009_11895</name>
</gene>